<protein>
    <recommendedName>
        <fullName evidence="4">Outer dense fiber protein 3</fullName>
    </recommendedName>
</protein>
<feature type="compositionally biased region" description="Polar residues" evidence="1">
    <location>
        <begin position="151"/>
        <end position="173"/>
    </location>
</feature>
<evidence type="ECO:0000313" key="3">
    <source>
        <dbReference type="Proteomes" id="UP000708208"/>
    </source>
</evidence>
<evidence type="ECO:0008006" key="4">
    <source>
        <dbReference type="Google" id="ProtNLM"/>
    </source>
</evidence>
<keyword evidence="3" id="KW-1185">Reference proteome</keyword>
<feature type="region of interest" description="Disordered" evidence="1">
    <location>
        <begin position="101"/>
        <end position="127"/>
    </location>
</feature>
<dbReference type="AlphaFoldDB" id="A0A8J2NPH2"/>
<name>A0A8J2NPH2_9HEXA</name>
<feature type="region of interest" description="Disordered" evidence="1">
    <location>
        <begin position="141"/>
        <end position="196"/>
    </location>
</feature>
<organism evidence="2 3">
    <name type="scientific">Allacma fusca</name>
    <dbReference type="NCBI Taxonomy" id="39272"/>
    <lineage>
        <taxon>Eukaryota</taxon>
        <taxon>Metazoa</taxon>
        <taxon>Ecdysozoa</taxon>
        <taxon>Arthropoda</taxon>
        <taxon>Hexapoda</taxon>
        <taxon>Collembola</taxon>
        <taxon>Symphypleona</taxon>
        <taxon>Sminthuridae</taxon>
        <taxon>Allacma</taxon>
    </lineage>
</organism>
<dbReference type="OrthoDB" id="406368at2759"/>
<accession>A0A8J2NPH2</accession>
<dbReference type="GO" id="GO:0005856">
    <property type="term" value="C:cytoskeleton"/>
    <property type="evidence" value="ECO:0007669"/>
    <property type="project" value="TreeGrafter"/>
</dbReference>
<dbReference type="InterPro" id="IPR010736">
    <property type="entry name" value="SHIPPO-rpt"/>
</dbReference>
<dbReference type="Proteomes" id="UP000708208">
    <property type="component" value="Unassembled WGS sequence"/>
</dbReference>
<evidence type="ECO:0000256" key="1">
    <source>
        <dbReference type="SAM" id="MobiDB-lite"/>
    </source>
</evidence>
<dbReference type="EMBL" id="CAJVCH010043913">
    <property type="protein sequence ID" value="CAG7717198.1"/>
    <property type="molecule type" value="Genomic_DNA"/>
</dbReference>
<dbReference type="PANTHER" id="PTHR21580:SF28">
    <property type="entry name" value="BOREALIN N-TERMINAL DOMAIN-CONTAINING PROTEIN-RELATED"/>
    <property type="match status" value="1"/>
</dbReference>
<comment type="caution">
    <text evidence="2">The sequence shown here is derived from an EMBL/GenBank/DDBJ whole genome shotgun (WGS) entry which is preliminary data.</text>
</comment>
<dbReference type="InterPro" id="IPR051291">
    <property type="entry name" value="CIMAP"/>
</dbReference>
<evidence type="ECO:0000313" key="2">
    <source>
        <dbReference type="EMBL" id="CAG7717198.1"/>
    </source>
</evidence>
<gene>
    <name evidence="2" type="ORF">AFUS01_LOCUS6666</name>
</gene>
<dbReference type="PANTHER" id="PTHR21580">
    <property type="entry name" value="SHIPPO-1-RELATED"/>
    <property type="match status" value="1"/>
</dbReference>
<dbReference type="Pfam" id="PF07004">
    <property type="entry name" value="SHIPPO-rpt"/>
    <property type="match status" value="4"/>
</dbReference>
<reference evidence="2" key="1">
    <citation type="submission" date="2021-06" db="EMBL/GenBank/DDBJ databases">
        <authorList>
            <person name="Hodson N. C."/>
            <person name="Mongue J. A."/>
            <person name="Jaron S. K."/>
        </authorList>
    </citation>
    <scope>NUCLEOTIDE SEQUENCE</scope>
</reference>
<proteinExistence type="predicted"/>
<sequence>MAPNEMGGLMQQRPWTPTKRRGPIAAEFSGPGPAWVALPSLIGKASAPSASLHYRHAEPKPFVTPAPGSYCPEKSEKSILDHSPKYSFGLKPKVELKSNTPAPNMYNVPPVLGQCPEGTKKKAPSYTMSGRGKEFVDFRVTNPGPGKYDSGNLNHVKSKAPSYSLSVRTQMPSDDTKKPGPGNYSPEKVNLNHAPAHTFGIKHSPYISKMN</sequence>
<feature type="region of interest" description="Disordered" evidence="1">
    <location>
        <begin position="1"/>
        <end position="27"/>
    </location>
</feature>